<dbReference type="InterPro" id="IPR006367">
    <property type="entry name" value="Sirohaem_synthase_N"/>
</dbReference>
<evidence type="ECO:0000256" key="1">
    <source>
        <dbReference type="ARBA" id="ARBA00005010"/>
    </source>
</evidence>
<dbReference type="InterPro" id="IPR002762">
    <property type="entry name" value="CbiX-like"/>
</dbReference>
<comment type="caution">
    <text evidence="9">The sequence shown here is derived from an EMBL/GenBank/DDBJ whole genome shotgun (WGS) entry which is preliminary data.</text>
</comment>
<dbReference type="EMBL" id="BAABLV010000031">
    <property type="protein sequence ID" value="GAA4900662.1"/>
    <property type="molecule type" value="Genomic_DNA"/>
</dbReference>
<evidence type="ECO:0000256" key="8">
    <source>
        <dbReference type="ARBA" id="ARBA00047561"/>
    </source>
</evidence>
<dbReference type="PANTHER" id="PTHR33542">
    <property type="entry name" value="SIROHYDROCHLORIN FERROCHELATASE, CHLOROPLASTIC"/>
    <property type="match status" value="1"/>
</dbReference>
<evidence type="ECO:0000256" key="7">
    <source>
        <dbReference type="ARBA" id="ARBA00023244"/>
    </source>
</evidence>
<dbReference type="Gene3D" id="3.40.50.1400">
    <property type="match status" value="2"/>
</dbReference>
<dbReference type="NCBIfam" id="TIGR01470">
    <property type="entry name" value="cysG_Nterm"/>
    <property type="match status" value="1"/>
</dbReference>
<dbReference type="SUPFAM" id="SSF51735">
    <property type="entry name" value="NAD(P)-binding Rossmann-fold domains"/>
    <property type="match status" value="1"/>
</dbReference>
<dbReference type="PANTHER" id="PTHR33542:SF3">
    <property type="entry name" value="SIROHYDROCHLORIN FERROCHELATASE, CHLOROPLASTIC"/>
    <property type="match status" value="1"/>
</dbReference>
<evidence type="ECO:0000256" key="6">
    <source>
        <dbReference type="ARBA" id="ARBA00023239"/>
    </source>
</evidence>
<dbReference type="Pfam" id="PF01903">
    <property type="entry name" value="CbiX"/>
    <property type="match status" value="2"/>
</dbReference>
<sequence length="374" mass="40011">MRDRLPDAPVSVGFVELAEPSITEALAEAMGEHGPRAVVVPLMLGTGGHVRSDIPGFIDAARSAVPGAHVDYAAHLGPHPRLLDAVEARLHAALGGWAEPETTVVFVGRGALVPEANADHVHLARLLLERGEWADVEPAFIQVTRPSLPTALDRAYAAGARRIVVMGHWLFPGMLSTWTWKQADGWAAAHADAEVRVADVIGPCAELADVVVERYLEVLPEAPPHGSPTYLAGLWLRNRDVLVLGGGRVAERRVPRLLEAGARLRLVSPTLTPALRALAEEGRFEWIPRAFLDSDLGDAWYVLAATNDPTANRAASDIAESHHRFCVRADDARAGTAWTPATADAHGLTVAVIGNRDPRLSRAVRDAVVGLLGS</sequence>
<name>A0ABP9FEA5_9ACTN</name>
<dbReference type="InterPro" id="IPR050963">
    <property type="entry name" value="Sirohydro_Cobaltochel/CbiX"/>
</dbReference>
<evidence type="ECO:0000256" key="2">
    <source>
        <dbReference type="ARBA" id="ARBA00012400"/>
    </source>
</evidence>
<comment type="pathway">
    <text evidence="1">Porphyrin-containing compound metabolism; siroheme biosynthesis; sirohydrochlorin from precorrin-2: step 1/1.</text>
</comment>
<dbReference type="EC" id="1.3.1.76" evidence="2"/>
<dbReference type="Proteomes" id="UP001501521">
    <property type="component" value="Unassembled WGS sequence"/>
</dbReference>
<dbReference type="CDD" id="cd03414">
    <property type="entry name" value="CbiX_SirB_C"/>
    <property type="match status" value="1"/>
</dbReference>
<evidence type="ECO:0000256" key="4">
    <source>
        <dbReference type="ARBA" id="ARBA00023002"/>
    </source>
</evidence>
<comment type="catalytic activity">
    <reaction evidence="8">
        <text>precorrin-2 + NAD(+) = sirohydrochlorin + NADH + 2 H(+)</text>
        <dbReference type="Rhea" id="RHEA:15613"/>
        <dbReference type="ChEBI" id="CHEBI:15378"/>
        <dbReference type="ChEBI" id="CHEBI:57540"/>
        <dbReference type="ChEBI" id="CHEBI:57945"/>
        <dbReference type="ChEBI" id="CHEBI:58351"/>
        <dbReference type="ChEBI" id="CHEBI:58827"/>
        <dbReference type="EC" id="1.3.1.76"/>
    </reaction>
</comment>
<evidence type="ECO:0000313" key="10">
    <source>
        <dbReference type="Proteomes" id="UP001501521"/>
    </source>
</evidence>
<gene>
    <name evidence="9" type="ORF">GCM10025789_18980</name>
</gene>
<dbReference type="InterPro" id="IPR036291">
    <property type="entry name" value="NAD(P)-bd_dom_sf"/>
</dbReference>
<dbReference type="SUPFAM" id="SSF53800">
    <property type="entry name" value="Chelatase"/>
    <property type="match status" value="1"/>
</dbReference>
<keyword evidence="5" id="KW-0520">NAD</keyword>
<dbReference type="Gene3D" id="3.40.50.720">
    <property type="entry name" value="NAD(P)-binding Rossmann-like Domain"/>
    <property type="match status" value="1"/>
</dbReference>
<keyword evidence="6" id="KW-0456">Lyase</keyword>
<evidence type="ECO:0000313" key="9">
    <source>
        <dbReference type="EMBL" id="GAA4900662.1"/>
    </source>
</evidence>
<protein>
    <recommendedName>
        <fullName evidence="2">precorrin-2 dehydrogenase</fullName>
        <ecNumber evidence="2">1.3.1.76</ecNumber>
    </recommendedName>
</protein>
<accession>A0ABP9FEA5</accession>
<reference evidence="10" key="1">
    <citation type="journal article" date="2019" name="Int. J. Syst. Evol. Microbiol.">
        <title>The Global Catalogue of Microorganisms (GCM) 10K type strain sequencing project: providing services to taxonomists for standard genome sequencing and annotation.</title>
        <authorList>
            <consortium name="The Broad Institute Genomics Platform"/>
            <consortium name="The Broad Institute Genome Sequencing Center for Infectious Disease"/>
            <person name="Wu L."/>
            <person name="Ma J."/>
        </authorList>
    </citation>
    <scope>NUCLEOTIDE SEQUENCE [LARGE SCALE GENOMIC DNA]</scope>
    <source>
        <strain evidence="10">JCM 19125</strain>
    </source>
</reference>
<dbReference type="CDD" id="cd03416">
    <property type="entry name" value="CbiX_SirB_N"/>
    <property type="match status" value="1"/>
</dbReference>
<organism evidence="9 10">
    <name type="scientific">Tessaracoccus lubricantis</name>
    <dbReference type="NCBI Taxonomy" id="545543"/>
    <lineage>
        <taxon>Bacteria</taxon>
        <taxon>Bacillati</taxon>
        <taxon>Actinomycetota</taxon>
        <taxon>Actinomycetes</taxon>
        <taxon>Propionibacteriales</taxon>
        <taxon>Propionibacteriaceae</taxon>
        <taxon>Tessaracoccus</taxon>
    </lineage>
</organism>
<proteinExistence type="predicted"/>
<keyword evidence="10" id="KW-1185">Reference proteome</keyword>
<dbReference type="Pfam" id="PF13241">
    <property type="entry name" value="NAD_binding_7"/>
    <property type="match status" value="1"/>
</dbReference>
<keyword evidence="7" id="KW-0627">Porphyrin biosynthesis</keyword>
<keyword evidence="3" id="KW-0479">Metal-binding</keyword>
<keyword evidence="4" id="KW-0560">Oxidoreductase</keyword>
<evidence type="ECO:0000256" key="5">
    <source>
        <dbReference type="ARBA" id="ARBA00023027"/>
    </source>
</evidence>
<evidence type="ECO:0000256" key="3">
    <source>
        <dbReference type="ARBA" id="ARBA00022723"/>
    </source>
</evidence>